<sequence length="49" mass="5758">MRPEVEIVSELEDLKQFMQHSDNEHHDLPEIAAKIVALEWALAVREKFN</sequence>
<organism evidence="1 2">
    <name type="scientific">Mucilaginibacter gynuensis</name>
    <dbReference type="NCBI Taxonomy" id="1302236"/>
    <lineage>
        <taxon>Bacteria</taxon>
        <taxon>Pseudomonadati</taxon>
        <taxon>Bacteroidota</taxon>
        <taxon>Sphingobacteriia</taxon>
        <taxon>Sphingobacteriales</taxon>
        <taxon>Sphingobacteriaceae</taxon>
        <taxon>Mucilaginibacter</taxon>
    </lineage>
</organism>
<dbReference type="Proteomes" id="UP001500582">
    <property type="component" value="Unassembled WGS sequence"/>
</dbReference>
<evidence type="ECO:0000313" key="1">
    <source>
        <dbReference type="EMBL" id="GAA4329055.1"/>
    </source>
</evidence>
<dbReference type="RefSeq" id="WP_345212279.1">
    <property type="nucleotide sequence ID" value="NZ_BAABFT010000009.1"/>
</dbReference>
<keyword evidence="2" id="KW-1185">Reference proteome</keyword>
<gene>
    <name evidence="1" type="ORF">GCM10023149_33460</name>
</gene>
<comment type="caution">
    <text evidence="1">The sequence shown here is derived from an EMBL/GenBank/DDBJ whole genome shotgun (WGS) entry which is preliminary data.</text>
</comment>
<protein>
    <submittedName>
        <fullName evidence="1">Uncharacterized protein</fullName>
    </submittedName>
</protein>
<proteinExistence type="predicted"/>
<evidence type="ECO:0000313" key="2">
    <source>
        <dbReference type="Proteomes" id="UP001500582"/>
    </source>
</evidence>
<accession>A0ABP8GRV4</accession>
<name>A0ABP8GRV4_9SPHI</name>
<reference evidence="2" key="1">
    <citation type="journal article" date="2019" name="Int. J. Syst. Evol. Microbiol.">
        <title>The Global Catalogue of Microorganisms (GCM) 10K type strain sequencing project: providing services to taxonomists for standard genome sequencing and annotation.</title>
        <authorList>
            <consortium name="The Broad Institute Genomics Platform"/>
            <consortium name="The Broad Institute Genome Sequencing Center for Infectious Disease"/>
            <person name="Wu L."/>
            <person name="Ma J."/>
        </authorList>
    </citation>
    <scope>NUCLEOTIDE SEQUENCE [LARGE SCALE GENOMIC DNA]</scope>
    <source>
        <strain evidence="2">JCM 17705</strain>
    </source>
</reference>
<dbReference type="EMBL" id="BAABFT010000009">
    <property type="protein sequence ID" value="GAA4329055.1"/>
    <property type="molecule type" value="Genomic_DNA"/>
</dbReference>